<dbReference type="InterPro" id="IPR024336">
    <property type="entry name" value="tRNA_splic_suSen54_N"/>
</dbReference>
<organism evidence="4 5">
    <name type="scientific">Clonorchis sinensis</name>
    <name type="common">Chinese liver fluke</name>
    <dbReference type="NCBI Taxonomy" id="79923"/>
    <lineage>
        <taxon>Eukaryota</taxon>
        <taxon>Metazoa</taxon>
        <taxon>Spiralia</taxon>
        <taxon>Lophotrochozoa</taxon>
        <taxon>Platyhelminthes</taxon>
        <taxon>Trematoda</taxon>
        <taxon>Digenea</taxon>
        <taxon>Opisthorchiida</taxon>
        <taxon>Opisthorchiata</taxon>
        <taxon>Opisthorchiidae</taxon>
        <taxon>Clonorchis</taxon>
    </lineage>
</organism>
<keyword evidence="2" id="KW-0819">tRNA processing</keyword>
<sequence>MGKQRIYSQSLEAVACSASREIGWLRIEDDGFTVSQFTVSAVLVDSHDKFLVGKTLSQHAEPVRLCNYEPKRKRRPLARFDEQMVDVKASYSKYFASLAQEHVSTPARVSHGVVVGKLVKLTKMRGKYFRYLGTSVGGTAYLHPEESVFLVQSNRLQVWDRGMPLSVQQVYTQLLRGDAYERYLVFRRLMRYGFALRIRDLGGNESRCYMPRCSDWANDVPTSISLSHLGPLATGFTEVPRKVQSREHRFVASSGDIEHLIPRSSVFALSELMSALQSVVKPEKNDTPVPQLPCLLFDGYGNCSDEKARRIDFSKKFPPAPDFLVARTFPDQVCPHLSPSYFDTLGLAARTPVLLSTIDGTDVFFHKMQAFLIPILRI</sequence>
<dbReference type="Proteomes" id="UP000008909">
    <property type="component" value="Unassembled WGS sequence"/>
</dbReference>
<dbReference type="AlphaFoldDB" id="H2KU04"/>
<dbReference type="EMBL" id="DF143972">
    <property type="protein sequence ID" value="GAA42279.2"/>
    <property type="molecule type" value="Genomic_DNA"/>
</dbReference>
<dbReference type="Pfam" id="PF12928">
    <property type="entry name" value="tRNA_int_end_N2"/>
    <property type="match status" value="1"/>
</dbReference>
<keyword evidence="4" id="KW-0255">Endonuclease</keyword>
<dbReference type="GO" id="GO:0000214">
    <property type="term" value="C:tRNA-intron endonuclease complex"/>
    <property type="evidence" value="ECO:0007669"/>
    <property type="project" value="TreeGrafter"/>
</dbReference>
<keyword evidence="5" id="KW-1185">Reference proteome</keyword>
<dbReference type="InterPro" id="IPR024337">
    <property type="entry name" value="tRNA_splic_suSen54"/>
</dbReference>
<dbReference type="PANTHER" id="PTHR21027">
    <property type="entry name" value="TRNA-SPLICING ENDONUCLEASE SUBUNIT SEN54"/>
    <property type="match status" value="1"/>
</dbReference>
<evidence type="ECO:0000256" key="1">
    <source>
        <dbReference type="ARBA" id="ARBA00005736"/>
    </source>
</evidence>
<protein>
    <submittedName>
        <fullName evidence="4">tRNA-splicing endonuclease subunit Sen54</fullName>
    </submittedName>
</protein>
<proteinExistence type="inferred from homology"/>
<accession>H2KU04</accession>
<dbReference type="PANTHER" id="PTHR21027:SF1">
    <property type="entry name" value="TRNA-SPLICING ENDONUCLEASE SUBUNIT SEN54"/>
    <property type="match status" value="1"/>
</dbReference>
<name>H2KU04_CLOSI</name>
<keyword evidence="4" id="KW-0378">Hydrolase</keyword>
<evidence type="ECO:0000256" key="2">
    <source>
        <dbReference type="ARBA" id="ARBA00022694"/>
    </source>
</evidence>
<evidence type="ECO:0000313" key="5">
    <source>
        <dbReference type="Proteomes" id="UP000008909"/>
    </source>
</evidence>
<gene>
    <name evidence="4" type="ORF">CLF_107052</name>
</gene>
<feature type="domain" description="tRNA-splicing endonuclease subunit Sen54 N-terminal" evidence="3">
    <location>
        <begin position="96"/>
        <end position="159"/>
    </location>
</feature>
<evidence type="ECO:0000313" key="4">
    <source>
        <dbReference type="EMBL" id="GAA42279.2"/>
    </source>
</evidence>
<keyword evidence="4" id="KW-0540">Nuclease</keyword>
<evidence type="ECO:0000259" key="3">
    <source>
        <dbReference type="Pfam" id="PF12928"/>
    </source>
</evidence>
<dbReference type="GO" id="GO:0000379">
    <property type="term" value="P:tRNA-type intron splice site recognition and cleavage"/>
    <property type="evidence" value="ECO:0007669"/>
    <property type="project" value="TreeGrafter"/>
</dbReference>
<dbReference type="GO" id="GO:0004519">
    <property type="term" value="F:endonuclease activity"/>
    <property type="evidence" value="ECO:0007669"/>
    <property type="project" value="UniProtKB-KW"/>
</dbReference>
<reference evidence="4" key="1">
    <citation type="journal article" date="2011" name="Genome Biol.">
        <title>The draft genome of the carcinogenic human liver fluke Clonorchis sinensis.</title>
        <authorList>
            <person name="Wang X."/>
            <person name="Chen W."/>
            <person name="Huang Y."/>
            <person name="Sun J."/>
            <person name="Men J."/>
            <person name="Liu H."/>
            <person name="Luo F."/>
            <person name="Guo L."/>
            <person name="Lv X."/>
            <person name="Deng C."/>
            <person name="Zhou C."/>
            <person name="Fan Y."/>
            <person name="Li X."/>
            <person name="Huang L."/>
            <person name="Hu Y."/>
            <person name="Liang C."/>
            <person name="Hu X."/>
            <person name="Xu J."/>
            <person name="Yu X."/>
        </authorList>
    </citation>
    <scope>NUCLEOTIDE SEQUENCE [LARGE SCALE GENOMIC DNA]</scope>
    <source>
        <strain evidence="4">Henan</strain>
    </source>
</reference>
<comment type="similarity">
    <text evidence="1">Belongs to the SEN54 family.</text>
</comment>